<gene>
    <name evidence="2" type="ORF">SAMN05661077_2610</name>
</gene>
<dbReference type="STRING" id="381306.AN478_06235"/>
<protein>
    <submittedName>
        <fullName evidence="2">Uncharacterized protein involved in response to NO</fullName>
    </submittedName>
</protein>
<feature type="transmembrane region" description="Helical" evidence="1">
    <location>
        <begin position="313"/>
        <end position="336"/>
    </location>
</feature>
<feature type="transmembrane region" description="Helical" evidence="1">
    <location>
        <begin position="285"/>
        <end position="307"/>
    </location>
</feature>
<keyword evidence="1" id="KW-0812">Transmembrane</keyword>
<proteinExistence type="predicted"/>
<feature type="transmembrane region" description="Helical" evidence="1">
    <location>
        <begin position="190"/>
        <end position="211"/>
    </location>
</feature>
<feature type="transmembrane region" description="Helical" evidence="1">
    <location>
        <begin position="157"/>
        <end position="178"/>
    </location>
</feature>
<reference evidence="3" key="1">
    <citation type="submission" date="2016-10" db="EMBL/GenBank/DDBJ databases">
        <authorList>
            <person name="Varghese N."/>
        </authorList>
    </citation>
    <scope>NUCLEOTIDE SEQUENCE [LARGE SCALE GENOMIC DNA]</scope>
    <source>
        <strain evidence="3">HL 19</strain>
    </source>
</reference>
<feature type="transmembrane region" description="Helical" evidence="1">
    <location>
        <begin position="223"/>
        <end position="240"/>
    </location>
</feature>
<dbReference type="AlphaFoldDB" id="A0A0N8PN32"/>
<dbReference type="RefSeq" id="WP_054965759.1">
    <property type="nucleotide sequence ID" value="NZ_FMUN01000008.1"/>
</dbReference>
<dbReference type="EMBL" id="FMUN01000008">
    <property type="protein sequence ID" value="SCY59597.1"/>
    <property type="molecule type" value="Genomic_DNA"/>
</dbReference>
<organism evidence="2 3">
    <name type="scientific">Thiohalorhabdus denitrificans</name>
    <dbReference type="NCBI Taxonomy" id="381306"/>
    <lineage>
        <taxon>Bacteria</taxon>
        <taxon>Pseudomonadati</taxon>
        <taxon>Pseudomonadota</taxon>
        <taxon>Gammaproteobacteria</taxon>
        <taxon>Thiohalorhabdales</taxon>
        <taxon>Thiohalorhabdaceae</taxon>
        <taxon>Thiohalorhabdus</taxon>
    </lineage>
</organism>
<evidence type="ECO:0000313" key="2">
    <source>
        <dbReference type="EMBL" id="SCY59597.1"/>
    </source>
</evidence>
<dbReference type="Proteomes" id="UP000183104">
    <property type="component" value="Unassembled WGS sequence"/>
</dbReference>
<feature type="transmembrane region" description="Helical" evidence="1">
    <location>
        <begin position="63"/>
        <end position="83"/>
    </location>
</feature>
<keyword evidence="1" id="KW-0472">Membrane</keyword>
<evidence type="ECO:0000313" key="3">
    <source>
        <dbReference type="Proteomes" id="UP000183104"/>
    </source>
</evidence>
<accession>A0A0N8PN32</accession>
<feature type="transmembrane region" description="Helical" evidence="1">
    <location>
        <begin position="21"/>
        <end position="43"/>
    </location>
</feature>
<sequence length="407" mass="43076">MARSPDARAERPVLLREPYRLFFPAGALYALIVMLGWGLWLLYLQGLGPGVPAPTIPPGWLHGHTLVWGVLQLFIFGFILTALPRQCRHPDEIPPRRWIALLVAFGVAQGGIWLGALGGWAGLAAGAAALGGLLVLATALGLGRWVPDAGNPHQPRYAILALGLSGVAALTDAVAWGLGNAALHGWAVRAGLYAEVGLALALLHRLLPMFARNAIPEYTGAQGPRFLPVLAAGIGVRLILAGVPGAVPGLLGGAVDLFLAAWVAREAWRWSPATALRRWLVGAKLVPVAWFVLGLVMSGLVAWGMAWPDAGRAWVHALGLGGMASLAMVFSTRVSLGHAGQPLDPGRLLRAALWLLQGAVLARLLAPLWTPAGQGGMIAATHWAAWLWLAAFAIWLVRLLPRMAEHS</sequence>
<evidence type="ECO:0000256" key="1">
    <source>
        <dbReference type="SAM" id="Phobius"/>
    </source>
</evidence>
<name>A0A0N8PN32_9GAMM</name>
<feature type="transmembrane region" description="Helical" evidence="1">
    <location>
        <begin position="375"/>
        <end position="397"/>
    </location>
</feature>
<dbReference type="Pfam" id="PF05940">
    <property type="entry name" value="NnrS"/>
    <property type="match status" value="1"/>
</dbReference>
<dbReference type="InterPro" id="IPR010266">
    <property type="entry name" value="NnrS"/>
</dbReference>
<keyword evidence="1" id="KW-1133">Transmembrane helix</keyword>
<keyword evidence="3" id="KW-1185">Reference proteome</keyword>
<feature type="transmembrane region" description="Helical" evidence="1">
    <location>
        <begin position="120"/>
        <end position="145"/>
    </location>
</feature>
<dbReference type="OrthoDB" id="9770040at2"/>
<feature type="transmembrane region" description="Helical" evidence="1">
    <location>
        <begin position="95"/>
        <end position="114"/>
    </location>
</feature>